<keyword evidence="3" id="KW-0479">Metal-binding</keyword>
<reference evidence="16" key="1">
    <citation type="journal article" date="2022" name="bioRxiv">
        <title>Sequencing and chromosome-scale assembly of the giantPleurodeles waltlgenome.</title>
        <authorList>
            <person name="Brown T."/>
            <person name="Elewa A."/>
            <person name="Iarovenko S."/>
            <person name="Subramanian E."/>
            <person name="Araus A.J."/>
            <person name="Petzold A."/>
            <person name="Susuki M."/>
            <person name="Suzuki K.-i.T."/>
            <person name="Hayashi T."/>
            <person name="Toyoda A."/>
            <person name="Oliveira C."/>
            <person name="Osipova E."/>
            <person name="Leigh N.D."/>
            <person name="Simon A."/>
            <person name="Yun M.H."/>
        </authorList>
    </citation>
    <scope>NUCLEOTIDE SEQUENCE</scope>
    <source>
        <strain evidence="16">20211129_DDA</strain>
        <tissue evidence="16">Liver</tissue>
    </source>
</reference>
<feature type="region of interest" description="Disordered" evidence="13">
    <location>
        <begin position="1199"/>
        <end position="1270"/>
    </location>
</feature>
<feature type="compositionally biased region" description="Polar residues" evidence="13">
    <location>
        <begin position="1199"/>
        <end position="1209"/>
    </location>
</feature>
<evidence type="ECO:0000259" key="15">
    <source>
        <dbReference type="PROSITE" id="PS51810"/>
    </source>
</evidence>
<keyword evidence="10" id="KW-0804">Transcription</keyword>
<feature type="region of interest" description="Disordered" evidence="13">
    <location>
        <begin position="828"/>
        <end position="871"/>
    </location>
</feature>
<feature type="region of interest" description="Disordered" evidence="13">
    <location>
        <begin position="638"/>
        <end position="657"/>
    </location>
</feature>
<sequence>MGAQRDYPLNRNDAYLSPNSMNPFGIELLQLLPDTPGDHQSPLYLACSTHPQRPPPALLRPSATPKALARGADSEHTLLRGVGATHASRSCLTPALGIPSGGTAKPNSPELAAAAANRAERREMSRRKQSNPRQIKRSLGDMEDGEEKVTEDNSLCEKDGTCSDVEGSAEEESSCPSGSEDSEFNEGTDSPKPLENDEIANGDQEKEEWNGPDDLELITLEGESKVRARWDLSKGLSWGPYKGNFQTTPGSPGPLEMGPPVTLVLEDKQCWLAKLPLVSSELEANSVIYRKGEEIWCRTITAISENDLISTFLVAEPQAIPNYGVKLEPEELPYPAALHSGIQLLPQQAGMAAILATAVVNKDVFPCKDCGIWYRSERNLQAHLMYYCASRQNPTSPSVEEKPKETYTYERVCPFPQCKKSCPSASSLEIHMRSHSGERPFVCSICHSAFTTKANCERHLKVHADHLNGICHGCGFTSATRDILYSHLVTSHMICQPGAKGEVYSPGPGIPVVKPLAQGLTTVNSSSAIKCTLCGFVADGLASLQRHALVHMHPCALPGTNQSPGNIPTPAVSPSSSDLALKKQQQDHLENGEAETPADTPCSSINETVLEVRIKEEPVENLCGETDSTCAHLGQDASRLDADPSSQDSSHPSREIVKVKTEVVSPKPGSSPVPTPAQKEMSILPAGGTVFMPQYVFGHEATVVPQASEILAKMSELVHSRLKQGHGGVPTLYAGAPIQKGATCFECEITFNNINNYYVHKRLYCSGRHLPDDSPPSIRKLKATTAKITTTPAPLKISQTTTAVAPVDSSTPVDIKVEASSPAVENKISVVKSEDVTMKDTSSEGDSTSRMSDDSQSPSSSVDDQEEDPTRTVCEACNIRFSRHETYMVHKRYYCASRHDPPSRRASAGRTPFIPQVVRTRKRRKLYEIHAAANPVPLPTLQLSEVSPPQSTLAQVANLGVSGSADSLAGVSSSDALPRIPGLITVTKSAAIPSPSSSPDTDGPIDLSKKPRLQAEVMPTAPVVPLTDYHACTACRISFSSLESYLEHKKYYCPATAIQQQLPKIQGPRQLGVSKHGTVNVIESMDVRGEERGKVKVERQSSLSPGAVAVSAKSLSLTTAYACVADMDSVPRYGGSAKVVPNPASPQAAICPFCPLSGPIRGDLIDHFKHVHGLLVAKPAQGHAIQVNLMDEMVATRTQVSSTAENNQLGPAGRAATSPQQLGSLPRGDMPNGKETTPVSSSAGSPLQNSTPTSLLPTSPTLPLNSLPVPEAPVPPMHTDKSVQTPKGLLTPLPNGNHRYCRLCNIRFSSLSTFIAHKKYYCSSHAAEHVK</sequence>
<feature type="domain" description="CCHC FOG-type" evidence="15">
    <location>
        <begin position="1024"/>
        <end position="1057"/>
    </location>
</feature>
<dbReference type="GO" id="GO:0005634">
    <property type="term" value="C:nucleus"/>
    <property type="evidence" value="ECO:0007669"/>
    <property type="project" value="UniProtKB-SubCell"/>
</dbReference>
<evidence type="ECO:0000256" key="9">
    <source>
        <dbReference type="ARBA" id="ARBA00023159"/>
    </source>
</evidence>
<feature type="compositionally biased region" description="Polar residues" evidence="13">
    <location>
        <begin position="1234"/>
        <end position="1244"/>
    </location>
</feature>
<evidence type="ECO:0008006" key="18">
    <source>
        <dbReference type="Google" id="ProtNLM"/>
    </source>
</evidence>
<dbReference type="Pfam" id="PF21182">
    <property type="entry name" value="FOG1-like_PR"/>
    <property type="match status" value="1"/>
</dbReference>
<dbReference type="EMBL" id="JANPWB010000016">
    <property type="protein sequence ID" value="KAJ1084014.1"/>
    <property type="molecule type" value="Genomic_DNA"/>
</dbReference>
<evidence type="ECO:0000256" key="13">
    <source>
        <dbReference type="SAM" id="MobiDB-lite"/>
    </source>
</evidence>
<dbReference type="PANTHER" id="PTHR12958">
    <property type="entry name" value="FRIEND OF GATA2-RELATED"/>
    <property type="match status" value="1"/>
</dbReference>
<dbReference type="FunFam" id="3.30.160.60:FF:000828">
    <property type="entry name" value="Zinc finger protein, FOG family member 1"/>
    <property type="match status" value="1"/>
</dbReference>
<feature type="compositionally biased region" description="Low complexity" evidence="13">
    <location>
        <begin position="846"/>
        <end position="862"/>
    </location>
</feature>
<protein>
    <recommendedName>
        <fullName evidence="18">Zinc finger protein ZFPM1</fullName>
    </recommendedName>
</protein>
<keyword evidence="4" id="KW-0677">Repeat</keyword>
<dbReference type="SUPFAM" id="SSF57667">
    <property type="entry name" value="beta-beta-alpha zinc fingers"/>
    <property type="match status" value="6"/>
</dbReference>
<dbReference type="GO" id="GO:0009653">
    <property type="term" value="P:anatomical structure morphogenesis"/>
    <property type="evidence" value="ECO:0007669"/>
    <property type="project" value="UniProtKB-ARBA"/>
</dbReference>
<evidence type="ECO:0000313" key="17">
    <source>
        <dbReference type="Proteomes" id="UP001066276"/>
    </source>
</evidence>
<feature type="compositionally biased region" description="Basic and acidic residues" evidence="13">
    <location>
        <begin position="147"/>
        <end position="161"/>
    </location>
</feature>
<organism evidence="16 17">
    <name type="scientific">Pleurodeles waltl</name>
    <name type="common">Iberian ribbed newt</name>
    <dbReference type="NCBI Taxonomy" id="8319"/>
    <lineage>
        <taxon>Eukaryota</taxon>
        <taxon>Metazoa</taxon>
        <taxon>Chordata</taxon>
        <taxon>Craniata</taxon>
        <taxon>Vertebrata</taxon>
        <taxon>Euteleostomi</taxon>
        <taxon>Amphibia</taxon>
        <taxon>Batrachia</taxon>
        <taxon>Caudata</taxon>
        <taxon>Salamandroidea</taxon>
        <taxon>Salamandridae</taxon>
        <taxon>Pleurodelinae</taxon>
        <taxon>Pleurodeles</taxon>
    </lineage>
</organism>
<evidence type="ECO:0000256" key="11">
    <source>
        <dbReference type="ARBA" id="ARBA00023242"/>
    </source>
</evidence>
<feature type="compositionally biased region" description="Polar residues" evidence="13">
    <location>
        <begin position="561"/>
        <end position="578"/>
    </location>
</feature>
<dbReference type="PROSITE" id="PS50157">
    <property type="entry name" value="ZINC_FINGER_C2H2_2"/>
    <property type="match status" value="2"/>
</dbReference>
<evidence type="ECO:0000256" key="2">
    <source>
        <dbReference type="ARBA" id="ARBA00022491"/>
    </source>
</evidence>
<dbReference type="SMART" id="SM00355">
    <property type="entry name" value="ZnF_C2H2"/>
    <property type="match status" value="10"/>
</dbReference>
<feature type="compositionally biased region" description="Basic and acidic residues" evidence="13">
    <location>
        <begin position="832"/>
        <end position="842"/>
    </location>
</feature>
<dbReference type="PROSITE" id="PS51810">
    <property type="entry name" value="ZF_CCHC_FOG"/>
    <property type="match status" value="5"/>
</dbReference>
<evidence type="ECO:0000256" key="7">
    <source>
        <dbReference type="ARBA" id="ARBA00023015"/>
    </source>
</evidence>
<name>A0AAV7L066_PLEWA</name>
<dbReference type="InterPro" id="IPR059121">
    <property type="entry name" value="CCHC_ZFPM2-like"/>
</dbReference>
<dbReference type="Proteomes" id="UP001066276">
    <property type="component" value="Chromosome 12"/>
</dbReference>
<keyword evidence="11" id="KW-0539">Nucleus</keyword>
<evidence type="ECO:0000256" key="6">
    <source>
        <dbReference type="ARBA" id="ARBA00022833"/>
    </source>
</evidence>
<feature type="domain" description="CCHC FOG-type" evidence="15">
    <location>
        <begin position="1293"/>
        <end position="1326"/>
    </location>
</feature>
<accession>A0AAV7L066</accession>
<dbReference type="InterPro" id="IPR049361">
    <property type="entry name" value="ZFPM1/2_PR"/>
</dbReference>
<feature type="domain" description="C2H2-type" evidence="14">
    <location>
        <begin position="411"/>
        <end position="440"/>
    </location>
</feature>
<dbReference type="GO" id="GO:0000122">
    <property type="term" value="P:negative regulation of transcription by RNA polymerase II"/>
    <property type="evidence" value="ECO:0007669"/>
    <property type="project" value="TreeGrafter"/>
</dbReference>
<dbReference type="GO" id="GO:0003714">
    <property type="term" value="F:transcription corepressor activity"/>
    <property type="evidence" value="ECO:0007669"/>
    <property type="project" value="UniProtKB-ARBA"/>
</dbReference>
<keyword evidence="6" id="KW-0862">Zinc</keyword>
<feature type="domain" description="CCHC FOG-type" evidence="15">
    <location>
        <begin position="359"/>
        <end position="392"/>
    </location>
</feature>
<dbReference type="GO" id="GO:0045944">
    <property type="term" value="P:positive regulation of transcription by RNA polymerase II"/>
    <property type="evidence" value="ECO:0007669"/>
    <property type="project" value="TreeGrafter"/>
</dbReference>
<evidence type="ECO:0000256" key="8">
    <source>
        <dbReference type="ARBA" id="ARBA00023125"/>
    </source>
</evidence>
<feature type="domain" description="C2H2-type" evidence="14">
    <location>
        <begin position="441"/>
        <end position="468"/>
    </location>
</feature>
<evidence type="ECO:0000256" key="1">
    <source>
        <dbReference type="ARBA" id="ARBA00004123"/>
    </source>
</evidence>
<dbReference type="Gene3D" id="3.30.160.60">
    <property type="entry name" value="Classic Zinc Finger"/>
    <property type="match status" value="2"/>
</dbReference>
<evidence type="ECO:0000256" key="3">
    <source>
        <dbReference type="ARBA" id="ARBA00022723"/>
    </source>
</evidence>
<evidence type="ECO:0000313" key="16">
    <source>
        <dbReference type="EMBL" id="KAJ1084014.1"/>
    </source>
</evidence>
<feature type="compositionally biased region" description="Basic and acidic residues" evidence="13">
    <location>
        <begin position="580"/>
        <end position="591"/>
    </location>
</feature>
<dbReference type="GO" id="GO:0003677">
    <property type="term" value="F:DNA binding"/>
    <property type="evidence" value="ECO:0007669"/>
    <property type="project" value="UniProtKB-KW"/>
</dbReference>
<comment type="subcellular location">
    <subcellularLocation>
        <location evidence="1">Nucleus</location>
    </subcellularLocation>
</comment>
<keyword evidence="8" id="KW-0238">DNA-binding</keyword>
<feature type="region of interest" description="Disordered" evidence="13">
    <location>
        <begin position="561"/>
        <end position="602"/>
    </location>
</feature>
<comment type="caution">
    <text evidence="16">The sequence shown here is derived from an EMBL/GenBank/DDBJ whole genome shotgun (WGS) entry which is preliminary data.</text>
</comment>
<dbReference type="InterPro" id="IPR036236">
    <property type="entry name" value="Znf_C2H2_sf"/>
</dbReference>
<dbReference type="FunFam" id="3.30.160.60:FF:000980">
    <property type="entry name" value="Zinc finger protein, FOG family member 1"/>
    <property type="match status" value="1"/>
</dbReference>
<dbReference type="Pfam" id="PF25445">
    <property type="entry name" value="CCHC_ZFPM2"/>
    <property type="match status" value="1"/>
</dbReference>
<dbReference type="PROSITE" id="PS00028">
    <property type="entry name" value="ZINC_FINGER_C2H2_1"/>
    <property type="match status" value="2"/>
</dbReference>
<proteinExistence type="predicted"/>
<gene>
    <name evidence="16" type="ORF">NDU88_004169</name>
</gene>
<dbReference type="InterPro" id="IPR034731">
    <property type="entry name" value="Znf_CCHC_FOG"/>
</dbReference>
<dbReference type="GO" id="GO:0007507">
    <property type="term" value="P:heart development"/>
    <property type="evidence" value="ECO:0007669"/>
    <property type="project" value="TreeGrafter"/>
</dbReference>
<dbReference type="PANTHER" id="PTHR12958:SF4">
    <property type="entry name" value="ZINC FINGER PROTEIN ZFPM1"/>
    <property type="match status" value="1"/>
</dbReference>
<keyword evidence="2" id="KW-0678">Repressor</keyword>
<evidence type="ECO:0000259" key="14">
    <source>
        <dbReference type="PROSITE" id="PS50157"/>
    </source>
</evidence>
<keyword evidence="7" id="KW-0805">Transcription regulation</keyword>
<dbReference type="GO" id="GO:0008270">
    <property type="term" value="F:zinc ion binding"/>
    <property type="evidence" value="ECO:0007669"/>
    <property type="project" value="UniProtKB-KW"/>
</dbReference>
<evidence type="ECO:0000256" key="10">
    <source>
        <dbReference type="ARBA" id="ARBA00023163"/>
    </source>
</evidence>
<evidence type="ECO:0000256" key="12">
    <source>
        <dbReference type="PROSITE-ProRule" id="PRU00042"/>
    </source>
</evidence>
<dbReference type="InterPro" id="IPR039746">
    <property type="entry name" value="FOG"/>
</dbReference>
<evidence type="ECO:0000256" key="4">
    <source>
        <dbReference type="ARBA" id="ARBA00022737"/>
    </source>
</evidence>
<feature type="region of interest" description="Disordered" evidence="13">
    <location>
        <begin position="98"/>
        <end position="213"/>
    </location>
</feature>
<feature type="domain" description="CCHC FOG-type" evidence="15">
    <location>
        <begin position="866"/>
        <end position="899"/>
    </location>
</feature>
<keyword evidence="9" id="KW-0010">Activator</keyword>
<keyword evidence="5 12" id="KW-0863">Zinc-finger</keyword>
<feature type="compositionally biased region" description="Basic residues" evidence="13">
    <location>
        <begin position="124"/>
        <end position="136"/>
    </location>
</feature>
<dbReference type="GO" id="GO:0030219">
    <property type="term" value="P:megakaryocyte differentiation"/>
    <property type="evidence" value="ECO:0007669"/>
    <property type="project" value="TreeGrafter"/>
</dbReference>
<evidence type="ECO:0000256" key="5">
    <source>
        <dbReference type="ARBA" id="ARBA00022771"/>
    </source>
</evidence>
<dbReference type="GO" id="GO:0061629">
    <property type="term" value="F:RNA polymerase II-specific DNA-binding transcription factor binding"/>
    <property type="evidence" value="ECO:0007669"/>
    <property type="project" value="InterPro"/>
</dbReference>
<keyword evidence="17" id="KW-1185">Reference proteome</keyword>
<feature type="compositionally biased region" description="Low complexity" evidence="13">
    <location>
        <begin position="1245"/>
        <end position="1268"/>
    </location>
</feature>
<dbReference type="Pfam" id="PF00096">
    <property type="entry name" value="zf-C2H2"/>
    <property type="match status" value="1"/>
</dbReference>
<feature type="domain" description="CCHC FOG-type" evidence="15">
    <location>
        <begin position="736"/>
        <end position="769"/>
    </location>
</feature>
<dbReference type="GO" id="GO:0030218">
    <property type="term" value="P:erythrocyte differentiation"/>
    <property type="evidence" value="ECO:0007669"/>
    <property type="project" value="TreeGrafter"/>
</dbReference>
<dbReference type="InterPro" id="IPR013087">
    <property type="entry name" value="Znf_C2H2_type"/>
</dbReference>